<dbReference type="GO" id="GO:0006310">
    <property type="term" value="P:DNA recombination"/>
    <property type="evidence" value="ECO:0007669"/>
    <property type="project" value="UniProtKB-KW"/>
</dbReference>
<dbReference type="InterPro" id="IPR050090">
    <property type="entry name" value="Tyrosine_recombinase_XerCD"/>
</dbReference>
<dbReference type="CDD" id="cd01189">
    <property type="entry name" value="INT_ICEBs1_C_like"/>
    <property type="match status" value="1"/>
</dbReference>
<dbReference type="GO" id="GO:0003677">
    <property type="term" value="F:DNA binding"/>
    <property type="evidence" value="ECO:0007669"/>
    <property type="project" value="InterPro"/>
</dbReference>
<dbReference type="PROSITE" id="PS51898">
    <property type="entry name" value="TYR_RECOMBINASE"/>
    <property type="match status" value="1"/>
</dbReference>
<dbReference type="InterPro" id="IPR011010">
    <property type="entry name" value="DNA_brk_join_enz"/>
</dbReference>
<sequence>MSESTVKKYKQLFTNLFKYAETYEYINLNPISKMDLRSFKSSIKTKERQAMTPNDRKLFLEAIEGSQYKNIFLFLYRTGLRVGEAIAIEESKVNFEEGVISIDQQISYKKKFAVEDSKDPKFIKYLTDNVPDNKITGKLKLPKNKTSIRKIVLSDSTVSFLKDEIEIRDKRAEKNKILGKEWSENKGHNFIFVTKNGKYLTQSNISRSLKAICLQAGLSKIYSVHELRHTAITRMCEEGASIQDIATLVGHADMQMIIDIYNSLQWESSLEKKEELKKFF</sequence>
<protein>
    <submittedName>
        <fullName evidence="3">Tyrosine recombinase XerC</fullName>
    </submittedName>
</protein>
<dbReference type="Pfam" id="PF00589">
    <property type="entry name" value="Phage_integrase"/>
    <property type="match status" value="1"/>
</dbReference>
<dbReference type="PANTHER" id="PTHR30349">
    <property type="entry name" value="PHAGE INTEGRASE-RELATED"/>
    <property type="match status" value="1"/>
</dbReference>
<gene>
    <name evidence="3" type="primary">xerC_135</name>
    <name evidence="3" type="ORF">SDC9_81372</name>
</gene>
<evidence type="ECO:0000313" key="3">
    <source>
        <dbReference type="EMBL" id="MPM34785.1"/>
    </source>
</evidence>
<dbReference type="EMBL" id="VSSQ01007078">
    <property type="protein sequence ID" value="MPM34785.1"/>
    <property type="molecule type" value="Genomic_DNA"/>
</dbReference>
<proteinExistence type="predicted"/>
<evidence type="ECO:0000256" key="1">
    <source>
        <dbReference type="ARBA" id="ARBA00023172"/>
    </source>
</evidence>
<dbReference type="PANTHER" id="PTHR30349:SF64">
    <property type="entry name" value="PROPHAGE INTEGRASE INTD-RELATED"/>
    <property type="match status" value="1"/>
</dbReference>
<dbReference type="InterPro" id="IPR013762">
    <property type="entry name" value="Integrase-like_cat_sf"/>
</dbReference>
<dbReference type="GO" id="GO:0015074">
    <property type="term" value="P:DNA integration"/>
    <property type="evidence" value="ECO:0007669"/>
    <property type="project" value="InterPro"/>
</dbReference>
<dbReference type="InterPro" id="IPR002104">
    <property type="entry name" value="Integrase_catalytic"/>
</dbReference>
<dbReference type="SUPFAM" id="SSF56349">
    <property type="entry name" value="DNA breaking-rejoining enzymes"/>
    <property type="match status" value="1"/>
</dbReference>
<name>A0A644Z1L3_9ZZZZ</name>
<evidence type="ECO:0000259" key="2">
    <source>
        <dbReference type="PROSITE" id="PS51898"/>
    </source>
</evidence>
<dbReference type="Gene3D" id="1.10.443.10">
    <property type="entry name" value="Intergrase catalytic core"/>
    <property type="match status" value="1"/>
</dbReference>
<keyword evidence="1" id="KW-0233">DNA recombination</keyword>
<feature type="domain" description="Tyr recombinase" evidence="2">
    <location>
        <begin position="46"/>
        <end position="277"/>
    </location>
</feature>
<comment type="caution">
    <text evidence="3">The sequence shown here is derived from an EMBL/GenBank/DDBJ whole genome shotgun (WGS) entry which is preliminary data.</text>
</comment>
<dbReference type="AlphaFoldDB" id="A0A644Z1L3"/>
<reference evidence="3" key="1">
    <citation type="submission" date="2019-08" db="EMBL/GenBank/DDBJ databases">
        <authorList>
            <person name="Kucharzyk K."/>
            <person name="Murdoch R.W."/>
            <person name="Higgins S."/>
            <person name="Loffler F."/>
        </authorList>
    </citation>
    <scope>NUCLEOTIDE SEQUENCE</scope>
</reference>
<organism evidence="3">
    <name type="scientific">bioreactor metagenome</name>
    <dbReference type="NCBI Taxonomy" id="1076179"/>
    <lineage>
        <taxon>unclassified sequences</taxon>
        <taxon>metagenomes</taxon>
        <taxon>ecological metagenomes</taxon>
    </lineage>
</organism>
<accession>A0A644Z1L3</accession>